<name>A0A1C6UFL1_9ACTN</name>
<evidence type="ECO:0000313" key="4">
    <source>
        <dbReference type="Proteomes" id="UP000198937"/>
    </source>
</evidence>
<dbReference type="InterPro" id="IPR003010">
    <property type="entry name" value="C-N_Hydrolase"/>
</dbReference>
<evidence type="ECO:0000259" key="2">
    <source>
        <dbReference type="PROSITE" id="PS50263"/>
    </source>
</evidence>
<dbReference type="OrthoDB" id="9811121at2"/>
<dbReference type="RefSeq" id="WP_091436004.1">
    <property type="nucleotide sequence ID" value="NZ_BMMJ01000004.1"/>
</dbReference>
<dbReference type="GO" id="GO:0016811">
    <property type="term" value="F:hydrolase activity, acting on carbon-nitrogen (but not peptide) bonds, in linear amides"/>
    <property type="evidence" value="ECO:0007669"/>
    <property type="project" value="UniProtKB-ARBA"/>
</dbReference>
<dbReference type="Pfam" id="PF00795">
    <property type="entry name" value="CN_hydrolase"/>
    <property type="match status" value="1"/>
</dbReference>
<dbReference type="PANTHER" id="PTHR43674">
    <property type="entry name" value="NITRILASE C965.09-RELATED"/>
    <property type="match status" value="1"/>
</dbReference>
<dbReference type="SUPFAM" id="SSF56317">
    <property type="entry name" value="Carbon-nitrogen hydrolase"/>
    <property type="match status" value="1"/>
</dbReference>
<evidence type="ECO:0000256" key="1">
    <source>
        <dbReference type="ARBA" id="ARBA00022801"/>
    </source>
</evidence>
<keyword evidence="4" id="KW-1185">Reference proteome</keyword>
<dbReference type="InterPro" id="IPR050345">
    <property type="entry name" value="Aliph_Amidase/BUP"/>
</dbReference>
<keyword evidence="1" id="KW-0378">Hydrolase</keyword>
<dbReference type="STRING" id="683228.GA0070617_2167"/>
<sequence>MTGQATMRVTVCELADAPADAPQWSELGERLRDEETDLLLLPEMPFSPWLAGEPAFALDRWRAAVAAHDAGVWRLSDLGVPAVVSSRPVERGGRRYNEAFLWTARDGYRALHVKSRLPAEEGYWEATWFAAGPEPAPTGVGYGPAVLAASICSELWHFERARTAAQAGVNLILTPRATSGGWTDNWLVAGRATAVSSGAFCLSSNRVVADGAPVPPGQPQFGGSSWIIDPEGTVLARTSRHEPLLTRAIDLAQATSARTTYPRNLVGPGTA</sequence>
<dbReference type="InterPro" id="IPR036526">
    <property type="entry name" value="C-N_Hydrolase_sf"/>
</dbReference>
<evidence type="ECO:0000313" key="3">
    <source>
        <dbReference type="EMBL" id="SCL52741.1"/>
    </source>
</evidence>
<gene>
    <name evidence="3" type="ORF">GA0070617_2167</name>
</gene>
<dbReference type="Proteomes" id="UP000198937">
    <property type="component" value="Unassembled WGS sequence"/>
</dbReference>
<organism evidence="3 4">
    <name type="scientific">Micromonospora yangpuensis</name>
    <dbReference type="NCBI Taxonomy" id="683228"/>
    <lineage>
        <taxon>Bacteria</taxon>
        <taxon>Bacillati</taxon>
        <taxon>Actinomycetota</taxon>
        <taxon>Actinomycetes</taxon>
        <taxon>Micromonosporales</taxon>
        <taxon>Micromonosporaceae</taxon>
        <taxon>Micromonospora</taxon>
    </lineage>
</organism>
<accession>A0A1C6UFL1</accession>
<dbReference type="AlphaFoldDB" id="A0A1C6UFL1"/>
<reference evidence="3 4" key="1">
    <citation type="submission" date="2016-06" db="EMBL/GenBank/DDBJ databases">
        <authorList>
            <person name="Kjaerup R.B."/>
            <person name="Dalgaard T.S."/>
            <person name="Juul-Madsen H.R."/>
        </authorList>
    </citation>
    <scope>NUCLEOTIDE SEQUENCE [LARGE SCALE GENOMIC DNA]</scope>
    <source>
        <strain evidence="3 4">DSM 45577</strain>
    </source>
</reference>
<dbReference type="PANTHER" id="PTHR43674:SF2">
    <property type="entry name" value="BETA-UREIDOPROPIONASE"/>
    <property type="match status" value="1"/>
</dbReference>
<dbReference type="EMBL" id="FMIA01000002">
    <property type="protein sequence ID" value="SCL52741.1"/>
    <property type="molecule type" value="Genomic_DNA"/>
</dbReference>
<dbReference type="Gene3D" id="3.60.110.10">
    <property type="entry name" value="Carbon-nitrogen hydrolase"/>
    <property type="match status" value="1"/>
</dbReference>
<feature type="domain" description="CN hydrolase" evidence="2">
    <location>
        <begin position="7"/>
        <end position="251"/>
    </location>
</feature>
<proteinExistence type="predicted"/>
<dbReference type="PROSITE" id="PS50263">
    <property type="entry name" value="CN_HYDROLASE"/>
    <property type="match status" value="1"/>
</dbReference>
<protein>
    <submittedName>
        <fullName evidence="3">N-carbamoylputrescine amidase</fullName>
    </submittedName>
</protein>
<dbReference type="CDD" id="cd07197">
    <property type="entry name" value="nitrilase"/>
    <property type="match status" value="1"/>
</dbReference>